<dbReference type="InterPro" id="IPR001360">
    <property type="entry name" value="Glyco_hydro_1"/>
</dbReference>
<keyword evidence="3" id="KW-0732">Signal</keyword>
<gene>
    <name evidence="4" type="ORF">DCAF_LOCUS13362</name>
</gene>
<dbReference type="InterPro" id="IPR017853">
    <property type="entry name" value="GH"/>
</dbReference>
<keyword evidence="2" id="KW-0378">Hydrolase</keyword>
<evidence type="ECO:0008006" key="6">
    <source>
        <dbReference type="Google" id="ProtNLM"/>
    </source>
</evidence>
<dbReference type="Pfam" id="PF00232">
    <property type="entry name" value="Glyco_hydro_1"/>
    <property type="match status" value="1"/>
</dbReference>
<evidence type="ECO:0000256" key="3">
    <source>
        <dbReference type="SAM" id="SignalP"/>
    </source>
</evidence>
<comment type="similarity">
    <text evidence="1">Belongs to the glycosyl hydrolase 1 family.</text>
</comment>
<dbReference type="GO" id="GO:0005975">
    <property type="term" value="P:carbohydrate metabolic process"/>
    <property type="evidence" value="ECO:0007669"/>
    <property type="project" value="InterPro"/>
</dbReference>
<evidence type="ECO:0000313" key="5">
    <source>
        <dbReference type="Proteomes" id="UP001314170"/>
    </source>
</evidence>
<dbReference type="Gene3D" id="3.20.20.80">
    <property type="entry name" value="Glycosidases"/>
    <property type="match status" value="1"/>
</dbReference>
<dbReference type="AlphaFoldDB" id="A0AAV1RPV8"/>
<name>A0AAV1RPV8_9ROSI</name>
<dbReference type="PROSITE" id="PS00653">
    <property type="entry name" value="GLYCOSYL_HYDROL_F1_2"/>
    <property type="match status" value="1"/>
</dbReference>
<keyword evidence="5" id="KW-1185">Reference proteome</keyword>
<dbReference type="Proteomes" id="UP001314170">
    <property type="component" value="Unassembled WGS sequence"/>
</dbReference>
<feature type="chain" id="PRO_5043886499" description="Beta-glucosidase" evidence="3">
    <location>
        <begin position="22"/>
        <end position="75"/>
    </location>
</feature>
<dbReference type="SUPFAM" id="SSF51445">
    <property type="entry name" value="(Trans)glycosidases"/>
    <property type="match status" value="1"/>
</dbReference>
<accession>A0AAV1RPV8</accession>
<dbReference type="EMBL" id="CAWUPB010001116">
    <property type="protein sequence ID" value="CAK7338317.1"/>
    <property type="molecule type" value="Genomic_DNA"/>
</dbReference>
<sequence>MTNIILVLMISFLTTCLFVKSESISRADFPSGFAFGTASSAYQFEGAVNEGNKGDSIWDTFIRQPGEERLKFEGS</sequence>
<organism evidence="4 5">
    <name type="scientific">Dovyalis caffra</name>
    <dbReference type="NCBI Taxonomy" id="77055"/>
    <lineage>
        <taxon>Eukaryota</taxon>
        <taxon>Viridiplantae</taxon>
        <taxon>Streptophyta</taxon>
        <taxon>Embryophyta</taxon>
        <taxon>Tracheophyta</taxon>
        <taxon>Spermatophyta</taxon>
        <taxon>Magnoliopsida</taxon>
        <taxon>eudicotyledons</taxon>
        <taxon>Gunneridae</taxon>
        <taxon>Pentapetalae</taxon>
        <taxon>rosids</taxon>
        <taxon>fabids</taxon>
        <taxon>Malpighiales</taxon>
        <taxon>Salicaceae</taxon>
        <taxon>Flacourtieae</taxon>
        <taxon>Dovyalis</taxon>
    </lineage>
</organism>
<evidence type="ECO:0000256" key="2">
    <source>
        <dbReference type="ARBA" id="ARBA00022801"/>
    </source>
</evidence>
<dbReference type="GO" id="GO:0004553">
    <property type="term" value="F:hydrolase activity, hydrolyzing O-glycosyl compounds"/>
    <property type="evidence" value="ECO:0007669"/>
    <property type="project" value="InterPro"/>
</dbReference>
<evidence type="ECO:0000313" key="4">
    <source>
        <dbReference type="EMBL" id="CAK7338317.1"/>
    </source>
</evidence>
<feature type="signal peptide" evidence="3">
    <location>
        <begin position="1"/>
        <end position="21"/>
    </location>
</feature>
<evidence type="ECO:0000256" key="1">
    <source>
        <dbReference type="ARBA" id="ARBA00010838"/>
    </source>
</evidence>
<dbReference type="InterPro" id="IPR033132">
    <property type="entry name" value="GH_1_N_CS"/>
</dbReference>
<reference evidence="4 5" key="1">
    <citation type="submission" date="2024-01" db="EMBL/GenBank/DDBJ databases">
        <authorList>
            <person name="Waweru B."/>
        </authorList>
    </citation>
    <scope>NUCLEOTIDE SEQUENCE [LARGE SCALE GENOMIC DNA]</scope>
</reference>
<protein>
    <recommendedName>
        <fullName evidence="6">Beta-glucosidase</fullName>
    </recommendedName>
</protein>
<proteinExistence type="inferred from homology"/>
<comment type="caution">
    <text evidence="4">The sequence shown here is derived from an EMBL/GenBank/DDBJ whole genome shotgun (WGS) entry which is preliminary data.</text>
</comment>